<dbReference type="Proteomes" id="UP000315145">
    <property type="component" value="Unassembled WGS sequence"/>
</dbReference>
<dbReference type="PANTHER" id="PTHR12526:SF629">
    <property type="entry name" value="TEICHURONIC ACID BIOSYNTHESIS GLYCOSYLTRANSFERASE TUAH-RELATED"/>
    <property type="match status" value="1"/>
</dbReference>
<gene>
    <name evidence="4" type="ORF">F2B50_00810</name>
    <name evidence="5" type="ORF">FPF71_00810</name>
</gene>
<evidence type="ECO:0000313" key="4">
    <source>
        <dbReference type="EMBL" id="KAA5827418.1"/>
    </source>
</evidence>
<comment type="caution">
    <text evidence="4">The sequence shown here is derived from an EMBL/GenBank/DDBJ whole genome shotgun (WGS) entry which is preliminary data.</text>
</comment>
<organism evidence="4 7">
    <name type="scientific">Algibacter amylolyticus</name>
    <dbReference type="NCBI Taxonomy" id="1608400"/>
    <lineage>
        <taxon>Bacteria</taxon>
        <taxon>Pseudomonadati</taxon>
        <taxon>Bacteroidota</taxon>
        <taxon>Flavobacteriia</taxon>
        <taxon>Flavobacteriales</taxon>
        <taxon>Flavobacteriaceae</taxon>
        <taxon>Algibacter</taxon>
    </lineage>
</organism>
<dbReference type="GO" id="GO:0016757">
    <property type="term" value="F:glycosyltransferase activity"/>
    <property type="evidence" value="ECO:0007669"/>
    <property type="project" value="UniProtKB-KW"/>
</dbReference>
<evidence type="ECO:0000313" key="6">
    <source>
        <dbReference type="Proteomes" id="UP000315145"/>
    </source>
</evidence>
<keyword evidence="3" id="KW-0175">Coiled coil</keyword>
<dbReference type="EMBL" id="VMBF01000001">
    <property type="protein sequence ID" value="TSJ81663.1"/>
    <property type="molecule type" value="Genomic_DNA"/>
</dbReference>
<keyword evidence="1" id="KW-0328">Glycosyltransferase</keyword>
<reference evidence="4" key="3">
    <citation type="submission" date="2019-09" db="EMBL/GenBank/DDBJ databases">
        <authorList>
            <person name="Zhang D.-C."/>
        </authorList>
    </citation>
    <scope>NUCLEOTIDE SEQUENCE</scope>
    <source>
        <strain evidence="4">RU-4-M-4</strain>
    </source>
</reference>
<protein>
    <submittedName>
        <fullName evidence="4">Glycosyltransferase family 4 protein</fullName>
    </submittedName>
</protein>
<evidence type="ECO:0000256" key="2">
    <source>
        <dbReference type="ARBA" id="ARBA00022679"/>
    </source>
</evidence>
<dbReference type="EMBL" id="VWRS01000001">
    <property type="protein sequence ID" value="KAA5827418.1"/>
    <property type="molecule type" value="Genomic_DNA"/>
</dbReference>
<sequence>MTDLIVINDEPVNFHFPDHYKYVYLDLLKKDYNIETKMIVTEKGESSFNHKNILIKLKKSSTKSFLKRVFYSVYLMFSVFKTLMFNKKVKGVKYIMVHDEPIVGAISYLVCKIKGKKFIYRITHLKAEEVGQTPGFKYRILSSVAIFLRNTLLKKADAVIVMSNEMKRYFEKSIKRDMHVISSCIKLNNDVPLNDIPEEIINLKASITKNSLCYLGTISRFRGLSFIIDVMHNLHLKGFKKKLYIFGKGTEDDFIYLKNSIKDLKLEDYIYLHNQIPMDHLKYVIEEVRIGLSPYLFDDNYVLKYNSPLKTLDYMSFGKFVVGSDIDDHLETIINSNSGEVAPNKADDFSDAIIRLEKRLNKLTEQEEEEHVEIFSNWLKENRSLGVSAKKVYNVLETLS</sequence>
<evidence type="ECO:0000313" key="5">
    <source>
        <dbReference type="EMBL" id="TSJ81663.1"/>
    </source>
</evidence>
<dbReference type="Pfam" id="PF13692">
    <property type="entry name" value="Glyco_trans_1_4"/>
    <property type="match status" value="1"/>
</dbReference>
<keyword evidence="6" id="KW-1185">Reference proteome</keyword>
<accession>A0A5M7BFU1</accession>
<feature type="coiled-coil region" evidence="3">
    <location>
        <begin position="346"/>
        <end position="373"/>
    </location>
</feature>
<dbReference type="AlphaFoldDB" id="A0A5M7BFU1"/>
<dbReference type="OrthoDB" id="9816564at2"/>
<dbReference type="Gene3D" id="3.40.50.2000">
    <property type="entry name" value="Glycogen Phosphorylase B"/>
    <property type="match status" value="2"/>
</dbReference>
<reference evidence="5 6" key="2">
    <citation type="submission" date="2019-07" db="EMBL/GenBank/DDBJ databases">
        <title>Algibacter marinivivus sp. nov., isolated from the surface of a marine red alga.</title>
        <authorList>
            <person name="Zhong X."/>
            <person name="Xu W."/>
            <person name="Zhang Y."/>
            <person name="Zhang Q."/>
            <person name="Du Z."/>
        </authorList>
    </citation>
    <scope>NUCLEOTIDE SEQUENCE [LARGE SCALE GENOMIC DNA]</scope>
    <source>
        <strain evidence="5 6">RU-4-M-4</strain>
    </source>
</reference>
<name>A0A5M7BFU1_9FLAO</name>
<keyword evidence="2 4" id="KW-0808">Transferase</keyword>
<dbReference type="RefSeq" id="WP_144114769.1">
    <property type="nucleotide sequence ID" value="NZ_JACHGE010000001.1"/>
</dbReference>
<dbReference type="SUPFAM" id="SSF53756">
    <property type="entry name" value="UDP-Glycosyltransferase/glycogen phosphorylase"/>
    <property type="match status" value="1"/>
</dbReference>
<proteinExistence type="predicted"/>
<evidence type="ECO:0000256" key="1">
    <source>
        <dbReference type="ARBA" id="ARBA00022676"/>
    </source>
</evidence>
<dbReference type="PANTHER" id="PTHR12526">
    <property type="entry name" value="GLYCOSYLTRANSFERASE"/>
    <property type="match status" value="1"/>
</dbReference>
<evidence type="ECO:0000313" key="7">
    <source>
        <dbReference type="Proteomes" id="UP000322315"/>
    </source>
</evidence>
<reference evidence="4 7" key="1">
    <citation type="journal article" date="2015" name="Int. J. Syst. Evol. Microbiol.">
        <title>Algibacter amylolyticus sp. nov., isolated from intertidal sediment.</title>
        <authorList>
            <person name="Zhang D.C."/>
            <person name="Wu J."/>
            <person name="Neuner K."/>
            <person name="Yao J."/>
            <person name="Margesin R."/>
        </authorList>
    </citation>
    <scope>NUCLEOTIDE SEQUENCE [LARGE SCALE GENOMIC DNA]</scope>
    <source>
        <strain evidence="4 7">RU-4-M-4</strain>
    </source>
</reference>
<evidence type="ECO:0000256" key="3">
    <source>
        <dbReference type="SAM" id="Coils"/>
    </source>
</evidence>
<dbReference type="Proteomes" id="UP000322315">
    <property type="component" value="Unassembled WGS sequence"/>
</dbReference>